<dbReference type="EMBL" id="JACHGR010000005">
    <property type="protein sequence ID" value="MBB6055667.1"/>
    <property type="molecule type" value="Genomic_DNA"/>
</dbReference>
<evidence type="ECO:0000313" key="1">
    <source>
        <dbReference type="EMBL" id="MBB6055667.1"/>
    </source>
</evidence>
<sequence length="118" mass="13682">MTDHTEQHIPEKFITEVKDSGVLWGLQFEDEWVVCDSQDDDAIDVMPLWSTERAARLLCCDEWQDYEPAAIPLDEFYDEWVNDLHADGVLIGVEWDETLTGAEMDVMDFARALSHFEQ</sequence>
<dbReference type="Pfam" id="PF11042">
    <property type="entry name" value="DUF2750"/>
    <property type="match status" value="1"/>
</dbReference>
<gene>
    <name evidence="1" type="ORF">HNR75_001585</name>
</gene>
<reference evidence="1 2" key="1">
    <citation type="submission" date="2020-08" db="EMBL/GenBank/DDBJ databases">
        <title>Genomic Encyclopedia of Type Strains, Phase IV (KMG-IV): sequencing the most valuable type-strain genomes for metagenomic binning, comparative biology and taxonomic classification.</title>
        <authorList>
            <person name="Goeker M."/>
        </authorList>
    </citation>
    <scope>NUCLEOTIDE SEQUENCE [LARGE SCALE GENOMIC DNA]</scope>
    <source>
        <strain evidence="1 2">DSM 22975</strain>
    </source>
</reference>
<dbReference type="RefSeq" id="WP_188026421.1">
    <property type="nucleotide sequence ID" value="NZ_JACHGR010000005.1"/>
</dbReference>
<evidence type="ECO:0008006" key="3">
    <source>
        <dbReference type="Google" id="ProtNLM"/>
    </source>
</evidence>
<dbReference type="AlphaFoldDB" id="A0A841GDJ7"/>
<keyword evidence="2" id="KW-1185">Reference proteome</keyword>
<name>A0A841GDJ7_9GAMM</name>
<proteinExistence type="predicted"/>
<evidence type="ECO:0000313" key="2">
    <source>
        <dbReference type="Proteomes" id="UP000585721"/>
    </source>
</evidence>
<organism evidence="1 2">
    <name type="scientific">Tolumonas osonensis</name>
    <dbReference type="NCBI Taxonomy" id="675874"/>
    <lineage>
        <taxon>Bacteria</taxon>
        <taxon>Pseudomonadati</taxon>
        <taxon>Pseudomonadota</taxon>
        <taxon>Gammaproteobacteria</taxon>
        <taxon>Aeromonadales</taxon>
        <taxon>Aeromonadaceae</taxon>
        <taxon>Tolumonas</taxon>
    </lineage>
</organism>
<accession>A0A841GDJ7</accession>
<dbReference type="InterPro" id="IPR021284">
    <property type="entry name" value="DUF2750"/>
</dbReference>
<dbReference type="Proteomes" id="UP000585721">
    <property type="component" value="Unassembled WGS sequence"/>
</dbReference>
<comment type="caution">
    <text evidence="1">The sequence shown here is derived from an EMBL/GenBank/DDBJ whole genome shotgun (WGS) entry which is preliminary data.</text>
</comment>
<protein>
    <recommendedName>
        <fullName evidence="3">DUF2750 domain-containing protein</fullName>
    </recommendedName>
</protein>